<dbReference type="RefSeq" id="WP_217629076.1">
    <property type="nucleotide sequence ID" value="NZ_FMYH01000001.1"/>
</dbReference>
<dbReference type="EMBL" id="FMYH01000001">
    <property type="protein sequence ID" value="SDB89617.1"/>
    <property type="molecule type" value="Genomic_DNA"/>
</dbReference>
<dbReference type="STRING" id="1814289.SAMN05216410_0764"/>
<dbReference type="PANTHER" id="PTHR11592:SF78">
    <property type="entry name" value="GLUTATHIONE PEROXIDASE"/>
    <property type="match status" value="1"/>
</dbReference>
<dbReference type="InterPro" id="IPR029759">
    <property type="entry name" value="GPX_AS"/>
</dbReference>
<evidence type="ECO:0000259" key="5">
    <source>
        <dbReference type="PROSITE" id="PS51352"/>
    </source>
</evidence>
<dbReference type="SUPFAM" id="SSF52833">
    <property type="entry name" value="Thioredoxin-like"/>
    <property type="match status" value="1"/>
</dbReference>
<proteinExistence type="inferred from homology"/>
<dbReference type="PROSITE" id="PS00460">
    <property type="entry name" value="GLUTATHIONE_PEROXID_1"/>
    <property type="match status" value="1"/>
</dbReference>
<protein>
    <recommendedName>
        <fullName evidence="4">Glutathione peroxidase</fullName>
    </recommendedName>
</protein>
<dbReference type="PROSITE" id="PS00763">
    <property type="entry name" value="GLUTATHIONE_PEROXID_2"/>
    <property type="match status" value="1"/>
</dbReference>
<evidence type="ECO:0000313" key="7">
    <source>
        <dbReference type="Proteomes" id="UP000199039"/>
    </source>
</evidence>
<dbReference type="Proteomes" id="UP000199039">
    <property type="component" value="Unassembled WGS sequence"/>
</dbReference>
<dbReference type="PROSITE" id="PS51352">
    <property type="entry name" value="THIOREDOXIN_2"/>
    <property type="match status" value="1"/>
</dbReference>
<reference evidence="6 7" key="1">
    <citation type="submission" date="2016-09" db="EMBL/GenBank/DDBJ databases">
        <authorList>
            <person name="Capua I."/>
            <person name="De Benedictis P."/>
            <person name="Joannis T."/>
            <person name="Lombin L.H."/>
            <person name="Cattoli G."/>
        </authorList>
    </citation>
    <scope>NUCLEOTIDE SEQUENCE [LARGE SCALE GENOMIC DNA]</scope>
    <source>
        <strain evidence="6 7">ISLP-3</strain>
    </source>
</reference>
<evidence type="ECO:0000256" key="3">
    <source>
        <dbReference type="ARBA" id="ARBA00023002"/>
    </source>
</evidence>
<dbReference type="FunFam" id="3.40.30.10:FF:000010">
    <property type="entry name" value="Glutathione peroxidase"/>
    <property type="match status" value="1"/>
</dbReference>
<dbReference type="InterPro" id="IPR036661">
    <property type="entry name" value="Luciferase-like_sf"/>
</dbReference>
<dbReference type="Pfam" id="PF00255">
    <property type="entry name" value="GSHPx"/>
    <property type="match status" value="1"/>
</dbReference>
<sequence>MTLPDITLRTLAGADAALSDYAGKALLIVNTASRCGLTPQYAGLEELYTTYRERGLVVLGFPSNQFMAQEPGTAEEIGEFCQRNYGVTFPMFDKIDVNGPGRHPLYSHLTQVPDAEGTAGDVGWNFEKFLVSPGGQVTRFRSGVTPEDPALVAAIEAVLPDGATTRAPRIGVRFEPDWAPEELPDFARWAEAAGFDEIWFSEDLPWAGGIAMAATALACTERVHVGIGLLPAVTRNVATAAMEIAALARIAPGRLTIALGHGIPSWMDQIGAGTSRRFTALEETTTALRALLDGESVTVDGHHVQLDGVRLGFPPAQVPPILLGTTGPTGLAITGRSSDGVVLPEIASPGAVRWAREEMGASGPAATTVLFAMTSLGDDREKALAQLRARMQRLIDFRVFDRLTEIAGLGADGSGELTDAILQSLTVGGTPAEGARAILDWTAAGADTIVLVAGADEPVESYRRFAEDVFPLIGRAQD</sequence>
<dbReference type="Pfam" id="PF00296">
    <property type="entry name" value="Bac_luciferase"/>
    <property type="match status" value="1"/>
</dbReference>
<dbReference type="AlphaFoldDB" id="A0A1G6H5Q8"/>
<dbReference type="InterPro" id="IPR029760">
    <property type="entry name" value="GPX_CS"/>
</dbReference>
<dbReference type="InterPro" id="IPR000889">
    <property type="entry name" value="Glutathione_peroxidase"/>
</dbReference>
<comment type="similarity">
    <text evidence="1 4">Belongs to the glutathione peroxidase family.</text>
</comment>
<evidence type="ECO:0000256" key="2">
    <source>
        <dbReference type="ARBA" id="ARBA00022559"/>
    </source>
</evidence>
<dbReference type="InterPro" id="IPR013766">
    <property type="entry name" value="Thioredoxin_domain"/>
</dbReference>
<gene>
    <name evidence="6" type="ORF">SAMN05216410_0764</name>
</gene>
<organism evidence="6 7">
    <name type="scientific">Sanguibacter gelidistatuariae</name>
    <dbReference type="NCBI Taxonomy" id="1814289"/>
    <lineage>
        <taxon>Bacteria</taxon>
        <taxon>Bacillati</taxon>
        <taxon>Actinomycetota</taxon>
        <taxon>Actinomycetes</taxon>
        <taxon>Micrococcales</taxon>
        <taxon>Sanguibacteraceae</taxon>
        <taxon>Sanguibacter</taxon>
    </lineage>
</organism>
<keyword evidence="7" id="KW-1185">Reference proteome</keyword>
<dbReference type="PRINTS" id="PR01011">
    <property type="entry name" value="GLUTPROXDASE"/>
</dbReference>
<name>A0A1G6H5Q8_9MICO</name>
<dbReference type="Gene3D" id="3.40.30.10">
    <property type="entry name" value="Glutaredoxin"/>
    <property type="match status" value="1"/>
</dbReference>
<dbReference type="PANTHER" id="PTHR11592">
    <property type="entry name" value="GLUTATHIONE PEROXIDASE"/>
    <property type="match status" value="1"/>
</dbReference>
<dbReference type="GO" id="GO:0016705">
    <property type="term" value="F:oxidoreductase activity, acting on paired donors, with incorporation or reduction of molecular oxygen"/>
    <property type="evidence" value="ECO:0007669"/>
    <property type="project" value="InterPro"/>
</dbReference>
<dbReference type="Gene3D" id="3.20.20.30">
    <property type="entry name" value="Luciferase-like domain"/>
    <property type="match status" value="1"/>
</dbReference>
<evidence type="ECO:0000256" key="1">
    <source>
        <dbReference type="ARBA" id="ARBA00006926"/>
    </source>
</evidence>
<accession>A0A1G6H5Q8</accession>
<dbReference type="InterPro" id="IPR036249">
    <property type="entry name" value="Thioredoxin-like_sf"/>
</dbReference>
<feature type="domain" description="Thioredoxin" evidence="5">
    <location>
        <begin position="1"/>
        <end position="160"/>
    </location>
</feature>
<keyword evidence="2 4" id="KW-0575">Peroxidase</keyword>
<dbReference type="GO" id="GO:0004601">
    <property type="term" value="F:peroxidase activity"/>
    <property type="evidence" value="ECO:0007669"/>
    <property type="project" value="UniProtKB-KW"/>
</dbReference>
<evidence type="ECO:0000256" key="4">
    <source>
        <dbReference type="RuleBase" id="RU000499"/>
    </source>
</evidence>
<dbReference type="InterPro" id="IPR011251">
    <property type="entry name" value="Luciferase-like_dom"/>
</dbReference>
<dbReference type="SUPFAM" id="SSF51679">
    <property type="entry name" value="Bacterial luciferase-like"/>
    <property type="match status" value="1"/>
</dbReference>
<dbReference type="CDD" id="cd00340">
    <property type="entry name" value="GSH_Peroxidase"/>
    <property type="match status" value="1"/>
</dbReference>
<keyword evidence="3 4" id="KW-0560">Oxidoreductase</keyword>
<dbReference type="PROSITE" id="PS51355">
    <property type="entry name" value="GLUTATHIONE_PEROXID_3"/>
    <property type="match status" value="1"/>
</dbReference>
<evidence type="ECO:0000313" key="6">
    <source>
        <dbReference type="EMBL" id="SDB89617.1"/>
    </source>
</evidence>
<dbReference type="GO" id="GO:0034599">
    <property type="term" value="P:cellular response to oxidative stress"/>
    <property type="evidence" value="ECO:0007669"/>
    <property type="project" value="TreeGrafter"/>
</dbReference>